<dbReference type="Proteomes" id="UP000321726">
    <property type="component" value="Unassembled WGS sequence"/>
</dbReference>
<dbReference type="STRING" id="44933.SAMN05660971_02476"/>
<accession>A0A1M7H4D3</accession>
<dbReference type="Proteomes" id="UP000184123">
    <property type="component" value="Unassembled WGS sequence"/>
</dbReference>
<dbReference type="EMBL" id="FRCA01000006">
    <property type="protein sequence ID" value="SHM23206.1"/>
    <property type="molecule type" value="Genomic_DNA"/>
</dbReference>
<keyword evidence="5" id="KW-1185">Reference proteome</keyword>
<gene>
    <name evidence="2" type="ORF">HCU01_27970</name>
    <name evidence="3" type="ORF">SAMN05660971_02476</name>
</gene>
<reference evidence="3 4" key="1">
    <citation type="submission" date="2016-11" db="EMBL/GenBank/DDBJ databases">
        <authorList>
            <person name="Jaros S."/>
            <person name="Januszkiewicz K."/>
            <person name="Wedrychowicz H."/>
        </authorList>
    </citation>
    <scope>NUCLEOTIDE SEQUENCE [LARGE SCALE GENOMIC DNA]</scope>
    <source>
        <strain evidence="3 4">DSM 4740</strain>
    </source>
</reference>
<feature type="chain" id="PRO_5012025711" evidence="1">
    <location>
        <begin position="19"/>
        <end position="221"/>
    </location>
</feature>
<protein>
    <submittedName>
        <fullName evidence="3">Uncharacterized protein</fullName>
    </submittedName>
</protein>
<keyword evidence="1" id="KW-0732">Signal</keyword>
<dbReference type="OrthoDB" id="7741811at2"/>
<name>A0A1M7H4D3_9GAMM</name>
<dbReference type="AlphaFoldDB" id="A0A1M7H4D3"/>
<sequence length="221" mass="23345">MRRILIALLAALPLTALADGQATLLDGDGDPTSAVVARWAGEQLRVDFPEHAARGYLLMRDGKGHVVTNISGQTVVLGIRDVQSMLGQLGGVDSSQLGSYQAQSVTSLTATGESETVAGLQGDVYLLDWVNKDGEAHEDRLVLSPTPAALELLGVFDRYQQILTGRADPVAATLREHGLGILRFGDRFQVSALSSNSPDPSAFALPSQSGGLQDLLKSVVQ</sequence>
<evidence type="ECO:0000313" key="2">
    <source>
        <dbReference type="EMBL" id="GEN24848.1"/>
    </source>
</evidence>
<evidence type="ECO:0000313" key="5">
    <source>
        <dbReference type="Proteomes" id="UP000321726"/>
    </source>
</evidence>
<organism evidence="3 4">
    <name type="scientific">Halomonas cupida</name>
    <dbReference type="NCBI Taxonomy" id="44933"/>
    <lineage>
        <taxon>Bacteria</taxon>
        <taxon>Pseudomonadati</taxon>
        <taxon>Pseudomonadota</taxon>
        <taxon>Gammaproteobacteria</taxon>
        <taxon>Oceanospirillales</taxon>
        <taxon>Halomonadaceae</taxon>
        <taxon>Halomonas</taxon>
    </lineage>
</organism>
<proteinExistence type="predicted"/>
<evidence type="ECO:0000313" key="3">
    <source>
        <dbReference type="EMBL" id="SHM23206.1"/>
    </source>
</evidence>
<dbReference type="RefSeq" id="WP_073435521.1">
    <property type="nucleotide sequence ID" value="NZ_BJXU01000112.1"/>
</dbReference>
<evidence type="ECO:0000313" key="4">
    <source>
        <dbReference type="Proteomes" id="UP000184123"/>
    </source>
</evidence>
<evidence type="ECO:0000256" key="1">
    <source>
        <dbReference type="SAM" id="SignalP"/>
    </source>
</evidence>
<reference evidence="2 5" key="2">
    <citation type="submission" date="2019-07" db="EMBL/GenBank/DDBJ databases">
        <title>Whole genome shotgun sequence of Halomonas cupida NBRC 102219.</title>
        <authorList>
            <person name="Hosoyama A."/>
            <person name="Uohara A."/>
            <person name="Ohji S."/>
            <person name="Ichikawa N."/>
        </authorList>
    </citation>
    <scope>NUCLEOTIDE SEQUENCE [LARGE SCALE GENOMIC DNA]</scope>
    <source>
        <strain evidence="2 5">NBRC 102219</strain>
    </source>
</reference>
<feature type="signal peptide" evidence="1">
    <location>
        <begin position="1"/>
        <end position="18"/>
    </location>
</feature>
<dbReference type="EMBL" id="BJXU01000112">
    <property type="protein sequence ID" value="GEN24848.1"/>
    <property type="molecule type" value="Genomic_DNA"/>
</dbReference>